<accession>A0A8S4QRA9</accession>
<organism evidence="1 2">
    <name type="scientific">Pararge aegeria aegeria</name>
    <dbReference type="NCBI Taxonomy" id="348720"/>
    <lineage>
        <taxon>Eukaryota</taxon>
        <taxon>Metazoa</taxon>
        <taxon>Ecdysozoa</taxon>
        <taxon>Arthropoda</taxon>
        <taxon>Hexapoda</taxon>
        <taxon>Insecta</taxon>
        <taxon>Pterygota</taxon>
        <taxon>Neoptera</taxon>
        <taxon>Endopterygota</taxon>
        <taxon>Lepidoptera</taxon>
        <taxon>Glossata</taxon>
        <taxon>Ditrysia</taxon>
        <taxon>Papilionoidea</taxon>
        <taxon>Nymphalidae</taxon>
        <taxon>Satyrinae</taxon>
        <taxon>Satyrini</taxon>
        <taxon>Parargina</taxon>
        <taxon>Pararge</taxon>
    </lineage>
</organism>
<sequence>MIRRLEEAIEPAWSRCQRTADELSRAALGLAQRALLSGRPELVGGVRALLPPAGIDATDASGLTALMKAALAGDEQVVAVSMLLLVGIIVPNRYYPPKGHGAPPTMSRGYHTGPVWTGGHGF</sequence>
<proteinExistence type="predicted"/>
<dbReference type="EMBL" id="CAKXAJ010012413">
    <property type="protein sequence ID" value="CAH2215696.1"/>
    <property type="molecule type" value="Genomic_DNA"/>
</dbReference>
<dbReference type="Proteomes" id="UP000838756">
    <property type="component" value="Unassembled WGS sequence"/>
</dbReference>
<name>A0A8S4QRA9_9NEOP</name>
<dbReference type="AlphaFoldDB" id="A0A8S4QRA9"/>
<evidence type="ECO:0000313" key="2">
    <source>
        <dbReference type="Proteomes" id="UP000838756"/>
    </source>
</evidence>
<keyword evidence="2" id="KW-1185">Reference proteome</keyword>
<protein>
    <submittedName>
        <fullName evidence="1">Jg478 protein</fullName>
    </submittedName>
</protein>
<gene>
    <name evidence="1" type="primary">jg478</name>
    <name evidence="1" type="ORF">PAEG_LOCUS3782</name>
</gene>
<reference evidence="1" key="1">
    <citation type="submission" date="2022-03" db="EMBL/GenBank/DDBJ databases">
        <authorList>
            <person name="Lindestad O."/>
        </authorList>
    </citation>
    <scope>NUCLEOTIDE SEQUENCE</scope>
</reference>
<comment type="caution">
    <text evidence="1">The sequence shown here is derived from an EMBL/GenBank/DDBJ whole genome shotgun (WGS) entry which is preliminary data.</text>
</comment>
<evidence type="ECO:0000313" key="1">
    <source>
        <dbReference type="EMBL" id="CAH2215696.1"/>
    </source>
</evidence>